<organism evidence="1 2">
    <name type="scientific">Bacillus cereus BAG5X1-1</name>
    <dbReference type="NCBI Taxonomy" id="1053189"/>
    <lineage>
        <taxon>Bacteria</taxon>
        <taxon>Bacillati</taxon>
        <taxon>Bacillota</taxon>
        <taxon>Bacilli</taxon>
        <taxon>Bacillales</taxon>
        <taxon>Bacillaceae</taxon>
        <taxon>Bacillus</taxon>
        <taxon>Bacillus cereus group</taxon>
    </lineage>
</organism>
<evidence type="ECO:0000313" key="1">
    <source>
        <dbReference type="EMBL" id="EJQ35326.1"/>
    </source>
</evidence>
<accession>J7ZFY9</accession>
<dbReference type="PATRIC" id="fig|1053189.3.peg.5635"/>
<dbReference type="EMBL" id="AHDJ01000082">
    <property type="protein sequence ID" value="EJQ35326.1"/>
    <property type="molecule type" value="Genomic_DNA"/>
</dbReference>
<comment type="caution">
    <text evidence="1">The sequence shown here is derived from an EMBL/GenBank/DDBJ whole genome shotgun (WGS) entry which is preliminary data.</text>
</comment>
<name>J7ZFY9_BACCE</name>
<evidence type="ECO:0000313" key="2">
    <source>
        <dbReference type="Proteomes" id="UP000006600"/>
    </source>
</evidence>
<sequence length="61" mass="7109">MLNAEIKHNALLSENVNEENNIKNLRDTEVKCMYEKLLTNNKIIVLDHPINPMNCFVVLEK</sequence>
<reference evidence="1 2" key="1">
    <citation type="submission" date="2012-04" db="EMBL/GenBank/DDBJ databases">
        <title>The Genome Sequence of Bacillus cereus BAG5X1-1.</title>
        <authorList>
            <consortium name="The Broad Institute Genome Sequencing Platform"/>
            <consortium name="The Broad Institute Genome Sequencing Center for Infectious Disease"/>
            <person name="Feldgarden M."/>
            <person name="Van der Auwera G.A."/>
            <person name="Mahillon J."/>
            <person name="Duprez V."/>
            <person name="Timmery S."/>
            <person name="Mattelet C."/>
            <person name="Dierick K."/>
            <person name="Sun M."/>
            <person name="Yu Z."/>
            <person name="Zhu L."/>
            <person name="Hu X."/>
            <person name="Shank E.B."/>
            <person name="Swiecicka I."/>
            <person name="Hansen B.M."/>
            <person name="Andrup L."/>
            <person name="Young S.K."/>
            <person name="Zeng Q."/>
            <person name="Gargeya S."/>
            <person name="Fitzgerald M."/>
            <person name="Haas B."/>
            <person name="Abouelleil A."/>
            <person name="Alvarado L."/>
            <person name="Arachchi H.M."/>
            <person name="Berlin A."/>
            <person name="Chapman S.B."/>
            <person name="Goldberg J."/>
            <person name="Griggs A."/>
            <person name="Gujja S."/>
            <person name="Hansen M."/>
            <person name="Howarth C."/>
            <person name="Imamovic A."/>
            <person name="Larimer J."/>
            <person name="McCowen C."/>
            <person name="Montmayeur A."/>
            <person name="Murphy C."/>
            <person name="Neiman D."/>
            <person name="Pearson M."/>
            <person name="Priest M."/>
            <person name="Roberts A."/>
            <person name="Saif S."/>
            <person name="Shea T."/>
            <person name="Sisk P."/>
            <person name="Sykes S."/>
            <person name="Wortman J."/>
            <person name="Nusbaum C."/>
            <person name="Birren B."/>
        </authorList>
    </citation>
    <scope>NUCLEOTIDE SEQUENCE [LARGE SCALE GENOMIC DNA]</scope>
    <source>
        <strain evidence="1 2">BAG5X1-1</strain>
    </source>
</reference>
<gene>
    <name evidence="1" type="ORF">IEE_05544</name>
</gene>
<proteinExistence type="predicted"/>
<dbReference type="RefSeq" id="WP_002107502.1">
    <property type="nucleotide sequence ID" value="NZ_JH792007.1"/>
</dbReference>
<dbReference type="Proteomes" id="UP000006600">
    <property type="component" value="Unassembled WGS sequence"/>
</dbReference>
<dbReference type="AlphaFoldDB" id="J7ZFY9"/>
<dbReference type="HOGENOM" id="CLU_2912629_0_0_9"/>
<protein>
    <submittedName>
        <fullName evidence="1">Uncharacterized protein</fullName>
    </submittedName>
</protein>